<name>A0A6S6SXW0_9BACT</name>
<sequence length="139" mass="16204">MFKKSIYLLPLCSLILLINGCSSTFGTHDYNNNFGLAENFEADQQLKNEEIATNMELEKFNHEMNNFTKFQPEKGTFLAEDWVQPEPVITYLYPYDEKFYTEDELPKNKARLGDVVVKVPSSMNKEEFLQQLESGMFDH</sequence>
<feature type="chain" id="PRO_5027670128" evidence="1">
    <location>
        <begin position="24"/>
        <end position="139"/>
    </location>
</feature>
<dbReference type="EMBL" id="CACVAP010000058">
    <property type="protein sequence ID" value="CAA6809337.1"/>
    <property type="molecule type" value="Genomic_DNA"/>
</dbReference>
<keyword evidence="1" id="KW-0732">Signal</keyword>
<feature type="signal peptide" evidence="1">
    <location>
        <begin position="1"/>
        <end position="23"/>
    </location>
</feature>
<evidence type="ECO:0000313" key="2">
    <source>
        <dbReference type="EMBL" id="CAA6809337.1"/>
    </source>
</evidence>
<accession>A0A6S6SXW0</accession>
<dbReference type="AlphaFoldDB" id="A0A6S6SXW0"/>
<gene>
    <name evidence="2" type="ORF">HELGO_WM17927</name>
</gene>
<protein>
    <submittedName>
        <fullName evidence="2">Uncharacterized protein</fullName>
    </submittedName>
</protein>
<organism evidence="2">
    <name type="scientific">uncultured Sulfurovum sp</name>
    <dbReference type="NCBI Taxonomy" id="269237"/>
    <lineage>
        <taxon>Bacteria</taxon>
        <taxon>Pseudomonadati</taxon>
        <taxon>Campylobacterota</taxon>
        <taxon>Epsilonproteobacteria</taxon>
        <taxon>Campylobacterales</taxon>
        <taxon>Sulfurovaceae</taxon>
        <taxon>Sulfurovum</taxon>
        <taxon>environmental samples</taxon>
    </lineage>
</organism>
<proteinExistence type="predicted"/>
<evidence type="ECO:0000256" key="1">
    <source>
        <dbReference type="SAM" id="SignalP"/>
    </source>
</evidence>
<reference evidence="2" key="1">
    <citation type="submission" date="2020-01" db="EMBL/GenBank/DDBJ databases">
        <authorList>
            <person name="Meier V. D."/>
            <person name="Meier V D."/>
        </authorList>
    </citation>
    <scope>NUCLEOTIDE SEQUENCE</scope>
    <source>
        <strain evidence="2">HLG_WM_MAG_06</strain>
    </source>
</reference>